<sequence length="105" mass="11415">MAIRAFVGESRDPAGTAGGIFGNLLTTSMAAMPHTGVSRACAAVHRLADVLKTRVLQRHGQCAGGSAPSRYRIEDPEAGMLFAIWRSCLRPRKDKDHFASYIEEQ</sequence>
<dbReference type="STRING" id="335543.Sfum_2939"/>
<dbReference type="EMBL" id="CP000478">
    <property type="protein sequence ID" value="ABK18614.1"/>
    <property type="molecule type" value="Genomic_DNA"/>
</dbReference>
<protein>
    <submittedName>
        <fullName evidence="1">Uncharacterized protein</fullName>
    </submittedName>
</protein>
<reference evidence="1 2" key="1">
    <citation type="submission" date="2006-10" db="EMBL/GenBank/DDBJ databases">
        <title>Complete sequence of Syntrophobacter fumaroxidans MPOB.</title>
        <authorList>
            <consortium name="US DOE Joint Genome Institute"/>
            <person name="Copeland A."/>
            <person name="Lucas S."/>
            <person name="Lapidus A."/>
            <person name="Barry K."/>
            <person name="Detter J.C."/>
            <person name="Glavina del Rio T."/>
            <person name="Hammon N."/>
            <person name="Israni S."/>
            <person name="Pitluck S."/>
            <person name="Goltsman E.G."/>
            <person name="Martinez M."/>
            <person name="Schmutz J."/>
            <person name="Larimer F."/>
            <person name="Land M."/>
            <person name="Hauser L."/>
            <person name="Kyrpides N."/>
            <person name="Kim E."/>
            <person name="Boone D.R."/>
            <person name="Brockman F."/>
            <person name="Culley D."/>
            <person name="Ferry J."/>
            <person name="Gunsalus R."/>
            <person name="McInerney M.J."/>
            <person name="Morrison M."/>
            <person name="Plugge C."/>
            <person name="Rohlin L."/>
            <person name="Scholten J."/>
            <person name="Sieber J."/>
            <person name="Stams A.J.M."/>
            <person name="Worm P."/>
            <person name="Henstra A.M."/>
            <person name="Richardson P."/>
        </authorList>
    </citation>
    <scope>NUCLEOTIDE SEQUENCE [LARGE SCALE GENOMIC DNA]</scope>
    <source>
        <strain evidence="2">DSM 10017 / MPOB</strain>
    </source>
</reference>
<accession>A0LMG2</accession>
<keyword evidence="2" id="KW-1185">Reference proteome</keyword>
<proteinExistence type="predicted"/>
<gene>
    <name evidence="1" type="ordered locus">Sfum_2939</name>
</gene>
<dbReference type="AlphaFoldDB" id="A0LMG2"/>
<dbReference type="KEGG" id="sfu:Sfum_2939"/>
<dbReference type="InParanoid" id="A0LMG2"/>
<name>A0LMG2_SYNFM</name>
<evidence type="ECO:0000313" key="2">
    <source>
        <dbReference type="Proteomes" id="UP000001784"/>
    </source>
</evidence>
<dbReference type="Proteomes" id="UP000001784">
    <property type="component" value="Chromosome"/>
</dbReference>
<dbReference type="HOGENOM" id="CLU_2235239_0_0_7"/>
<organism evidence="1 2">
    <name type="scientific">Syntrophobacter fumaroxidans (strain DSM 10017 / MPOB)</name>
    <dbReference type="NCBI Taxonomy" id="335543"/>
    <lineage>
        <taxon>Bacteria</taxon>
        <taxon>Pseudomonadati</taxon>
        <taxon>Thermodesulfobacteriota</taxon>
        <taxon>Syntrophobacteria</taxon>
        <taxon>Syntrophobacterales</taxon>
        <taxon>Syntrophobacteraceae</taxon>
        <taxon>Syntrophobacter</taxon>
    </lineage>
</organism>
<evidence type="ECO:0000313" key="1">
    <source>
        <dbReference type="EMBL" id="ABK18614.1"/>
    </source>
</evidence>